<organism evidence="1 2">
    <name type="scientific">Candidatus Gallionella acididurans</name>
    <dbReference type="NCBI Taxonomy" id="1796491"/>
    <lineage>
        <taxon>Bacteria</taxon>
        <taxon>Pseudomonadati</taxon>
        <taxon>Pseudomonadota</taxon>
        <taxon>Betaproteobacteria</taxon>
        <taxon>Nitrosomonadales</taxon>
        <taxon>Gallionellaceae</taxon>
        <taxon>Gallionella</taxon>
    </lineage>
</organism>
<comment type="caution">
    <text evidence="1">The sequence shown here is derived from an EMBL/GenBank/DDBJ whole genome shotgun (WGS) entry which is preliminary data.</text>
</comment>
<evidence type="ECO:0000313" key="1">
    <source>
        <dbReference type="EMBL" id="KXS31847.1"/>
    </source>
</evidence>
<dbReference type="InterPro" id="IPR036249">
    <property type="entry name" value="Thioredoxin-like_sf"/>
</dbReference>
<dbReference type="EMBL" id="LSLI01000053">
    <property type="protein sequence ID" value="KXS31847.1"/>
    <property type="molecule type" value="Genomic_DNA"/>
</dbReference>
<evidence type="ECO:0000313" key="2">
    <source>
        <dbReference type="Proteomes" id="UP000070578"/>
    </source>
</evidence>
<dbReference type="AlphaFoldDB" id="A0A139BS76"/>
<reference evidence="1 2" key="2">
    <citation type="submission" date="2016-03" db="EMBL/GenBank/DDBJ databases">
        <title>New uncultured bacterium of the family Gallionellaceae from acid mine drainage: description and reconstruction of genome based on metagenomic analysis of microbial community.</title>
        <authorList>
            <person name="Kadnikov V."/>
            <person name="Ivasenko D."/>
            <person name="Beletsky A."/>
            <person name="Mardanov A."/>
            <person name="Danilova E."/>
            <person name="Pimenov N."/>
            <person name="Karnachuk O."/>
            <person name="Ravin N."/>
        </authorList>
    </citation>
    <scope>NUCLEOTIDE SEQUENCE [LARGE SCALE GENOMIC DNA]</scope>
    <source>
        <strain evidence="1">ShG14-8</strain>
    </source>
</reference>
<dbReference type="SUPFAM" id="SSF52833">
    <property type="entry name" value="Thioredoxin-like"/>
    <property type="match status" value="1"/>
</dbReference>
<reference evidence="1 2" key="1">
    <citation type="submission" date="2016-02" db="EMBL/GenBank/DDBJ databases">
        <authorList>
            <person name="Wen L."/>
            <person name="He K."/>
            <person name="Yang H."/>
        </authorList>
    </citation>
    <scope>NUCLEOTIDE SEQUENCE [LARGE SCALE GENOMIC DNA]</scope>
    <source>
        <strain evidence="1">ShG14-8</strain>
    </source>
</reference>
<proteinExistence type="predicted"/>
<gene>
    <name evidence="1" type="ORF">AWT59_2022</name>
</gene>
<protein>
    <submittedName>
        <fullName evidence="1">Ferredoxin protein</fullName>
    </submittedName>
</protein>
<accession>A0A139BS76</accession>
<dbReference type="Proteomes" id="UP000070578">
    <property type="component" value="Unassembled WGS sequence"/>
</dbReference>
<sequence length="86" mass="9853">MFQKLGEKIDSRPHLKVKRTRSNCFVVCKQGPILVVYPDGVWYRCVDETVLERIVAEHLEEGREVSEHVFHRLGKGDFCAPGKADV</sequence>
<dbReference type="Gene3D" id="3.40.30.10">
    <property type="entry name" value="Glutaredoxin"/>
    <property type="match status" value="1"/>
</dbReference>
<name>A0A139BS76_9PROT</name>
<dbReference type="CDD" id="cd02980">
    <property type="entry name" value="TRX_Fd_family"/>
    <property type="match status" value="1"/>
</dbReference>